<keyword evidence="8" id="KW-1185">Reference proteome</keyword>
<evidence type="ECO:0000256" key="1">
    <source>
        <dbReference type="ARBA" id="ARBA00004651"/>
    </source>
</evidence>
<keyword evidence="3 6" id="KW-0812">Transmembrane</keyword>
<proteinExistence type="predicted"/>
<comment type="subcellular location">
    <subcellularLocation>
        <location evidence="1">Cell membrane</location>
        <topology evidence="1">Multi-pass membrane protein</topology>
    </subcellularLocation>
</comment>
<protein>
    <submittedName>
        <fullName evidence="7">Lysylphosphatidylglycerol synthase TM region</fullName>
    </submittedName>
</protein>
<dbReference type="AlphaFoldDB" id="A0A7H1NP35"/>
<feature type="transmembrane region" description="Helical" evidence="6">
    <location>
        <begin position="213"/>
        <end position="238"/>
    </location>
</feature>
<dbReference type="RefSeq" id="WP_203414007.1">
    <property type="nucleotide sequence ID" value="NZ_CP060244.1"/>
</dbReference>
<evidence type="ECO:0000313" key="8">
    <source>
        <dbReference type="Proteomes" id="UP000516349"/>
    </source>
</evidence>
<feature type="transmembrane region" description="Helical" evidence="6">
    <location>
        <begin position="7"/>
        <end position="29"/>
    </location>
</feature>
<dbReference type="KEGG" id="ebla:JGUZn3_02870"/>
<feature type="transmembrane region" description="Helical" evidence="6">
    <location>
        <begin position="154"/>
        <end position="177"/>
    </location>
</feature>
<evidence type="ECO:0000256" key="2">
    <source>
        <dbReference type="ARBA" id="ARBA00022475"/>
    </source>
</evidence>
<organism evidence="7 8">
    <name type="scientific">Entomobacter blattae</name>
    <dbReference type="NCBI Taxonomy" id="2762277"/>
    <lineage>
        <taxon>Bacteria</taxon>
        <taxon>Pseudomonadati</taxon>
        <taxon>Pseudomonadota</taxon>
        <taxon>Alphaproteobacteria</taxon>
        <taxon>Acetobacterales</taxon>
        <taxon>Acetobacteraceae</taxon>
        <taxon>Entomobacter</taxon>
    </lineage>
</organism>
<dbReference type="NCBIfam" id="TIGR03476">
    <property type="entry name" value="HpnL"/>
    <property type="match status" value="1"/>
</dbReference>
<evidence type="ECO:0000256" key="3">
    <source>
        <dbReference type="ARBA" id="ARBA00022692"/>
    </source>
</evidence>
<dbReference type="PANTHER" id="PTHR39087:SF2">
    <property type="entry name" value="UPF0104 MEMBRANE PROTEIN MJ1595"/>
    <property type="match status" value="1"/>
</dbReference>
<dbReference type="EMBL" id="CP060244">
    <property type="protein sequence ID" value="QNT77545.1"/>
    <property type="molecule type" value="Genomic_DNA"/>
</dbReference>
<evidence type="ECO:0000256" key="4">
    <source>
        <dbReference type="ARBA" id="ARBA00022989"/>
    </source>
</evidence>
<dbReference type="InterPro" id="IPR022791">
    <property type="entry name" value="L-PG_synthase/AglD"/>
</dbReference>
<reference evidence="7 8" key="1">
    <citation type="submission" date="2020-08" db="EMBL/GenBank/DDBJ databases">
        <title>Complete genome sequence of Entomobacter blattae G55GP.</title>
        <authorList>
            <person name="Poehlein A."/>
            <person name="Guzman J."/>
            <person name="Daniel R."/>
            <person name="Vilcinskas A."/>
        </authorList>
    </citation>
    <scope>NUCLEOTIDE SEQUENCE [LARGE SCALE GENOMIC DNA]</scope>
    <source>
        <strain evidence="7 8">G55GP</strain>
    </source>
</reference>
<evidence type="ECO:0000313" key="7">
    <source>
        <dbReference type="EMBL" id="QNT77545.1"/>
    </source>
</evidence>
<accession>A0A7H1NP35</accession>
<keyword evidence="4 6" id="KW-1133">Transmembrane helix</keyword>
<keyword evidence="5 6" id="KW-0472">Membrane</keyword>
<evidence type="ECO:0000256" key="6">
    <source>
        <dbReference type="SAM" id="Phobius"/>
    </source>
</evidence>
<dbReference type="NCBIfam" id="TIGR00374">
    <property type="entry name" value="flippase-like domain"/>
    <property type="match status" value="1"/>
</dbReference>
<evidence type="ECO:0000256" key="5">
    <source>
        <dbReference type="ARBA" id="ARBA00023136"/>
    </source>
</evidence>
<dbReference type="Pfam" id="PF03706">
    <property type="entry name" value="LPG_synthase_TM"/>
    <property type="match status" value="1"/>
</dbReference>
<feature type="transmembrane region" description="Helical" evidence="6">
    <location>
        <begin position="124"/>
        <end position="142"/>
    </location>
</feature>
<dbReference type="GO" id="GO:0005886">
    <property type="term" value="C:plasma membrane"/>
    <property type="evidence" value="ECO:0007669"/>
    <property type="project" value="UniProtKB-SubCell"/>
</dbReference>
<keyword evidence="2" id="KW-1003">Cell membrane</keyword>
<gene>
    <name evidence="7" type="ORF">JGUZn3_02870</name>
</gene>
<sequence>MKYITFLAGLFGISLTVLMVWQFGFYAILSLIFSVSWGIIPIVGFHATQLACTAWAWKKIGTTFNHHLSFRYFFLIRSIREGINDLLPVAQIGGDIIGTRMVAYRGLSFSQATATVITDLTMELASQVIFIVMGVSLLVLSVKDVSHTGQIIDGIGLLLAGICFFVGVQYLGGISLVEKLMIRLAHQHGWSKAEELRGLDKNIRQIYHRKKNVFLALMAQFLGWALGTGEVYIILYYMGVPKPLLACFIIESVGQVVKSAGFVVPGGLGVSEWGLVFVGGVFGLSPQEGITLSLLKRIREIGWGVPSLLLWQWVESKHKALAPLELTPLMATKTYEGVCSKNDADDKV</sequence>
<name>A0A7H1NP35_9PROT</name>
<dbReference type="PANTHER" id="PTHR39087">
    <property type="entry name" value="UPF0104 MEMBRANE PROTEIN MJ1595"/>
    <property type="match status" value="1"/>
</dbReference>
<feature type="transmembrane region" description="Helical" evidence="6">
    <location>
        <begin position="35"/>
        <end position="57"/>
    </location>
</feature>
<dbReference type="Proteomes" id="UP000516349">
    <property type="component" value="Chromosome"/>
</dbReference>